<sequence>MRSGSLFERLTGEHAGRENLPAEDALAASISNHLAKLLSTRAGSVMTQPDYGLPDLNQIHLSVHDAMISTRAHIEDTIRRYEPRLHHPSVRMEANPASPLKMRFHISGNVEVDGSRFPIAFDADLSGGGKIKVY</sequence>
<reference evidence="2 4" key="1">
    <citation type="submission" date="2017-08" db="EMBL/GenBank/DDBJ databases">
        <title>Draft Genome Sequence of the Marine Bacterium Oceanimonas baumannii ATCC 700832.</title>
        <authorList>
            <person name="Mcclelland W.D."/>
            <person name="Brennan M.A."/>
            <person name="Trachtenberg A.M."/>
            <person name="Maclea K.S."/>
        </authorList>
    </citation>
    <scope>NUCLEOTIDE SEQUENCE [LARGE SCALE GENOMIC DNA]</scope>
    <source>
        <strain evidence="2 4">ATCC 700832</strain>
    </source>
</reference>
<evidence type="ECO:0000313" key="2">
    <source>
        <dbReference type="EMBL" id="OYD21095.1"/>
    </source>
</evidence>
<dbReference type="NCBIfam" id="TIGR03357">
    <property type="entry name" value="VI_zyme"/>
    <property type="match status" value="1"/>
</dbReference>
<dbReference type="Proteomes" id="UP000243640">
    <property type="component" value="Unassembled WGS sequence"/>
</dbReference>
<keyword evidence="5" id="KW-1185">Reference proteome</keyword>
<name>A0A235CBB9_9GAMM</name>
<dbReference type="InterPro" id="IPR007048">
    <property type="entry name" value="IraD/Gp25-like"/>
</dbReference>
<dbReference type="Gene3D" id="3.10.450.40">
    <property type="match status" value="1"/>
</dbReference>
<dbReference type="OrthoDB" id="6399624at2"/>
<reference evidence="3 5" key="2">
    <citation type="submission" date="2019-03" db="EMBL/GenBank/DDBJ databases">
        <title>Genomic Encyclopedia of Archaeal and Bacterial Type Strains, Phase II (KMG-II): from individual species to whole genera.</title>
        <authorList>
            <person name="Goeker M."/>
        </authorList>
    </citation>
    <scope>NUCLEOTIDE SEQUENCE [LARGE SCALE GENOMIC DNA]</scope>
    <source>
        <strain evidence="3 5">DSM 15594</strain>
    </source>
</reference>
<dbReference type="PANTHER" id="PTHR38595:SF2">
    <property type="entry name" value="TYPE VI SECRETION SYSTEM BASEPLATE SUBUNIT TSSE"/>
    <property type="match status" value="1"/>
</dbReference>
<dbReference type="InterPro" id="IPR053176">
    <property type="entry name" value="T6SS_TssE1-like"/>
</dbReference>
<dbReference type="Pfam" id="PF04965">
    <property type="entry name" value="GPW_gp25"/>
    <property type="match status" value="1"/>
</dbReference>
<evidence type="ECO:0000313" key="4">
    <source>
        <dbReference type="Proteomes" id="UP000243640"/>
    </source>
</evidence>
<dbReference type="AlphaFoldDB" id="A0A235CBB9"/>
<dbReference type="PANTHER" id="PTHR38595">
    <property type="entry name" value="CYTOPLASMIC PROTEIN-RELATED"/>
    <property type="match status" value="1"/>
</dbReference>
<dbReference type="InterPro" id="IPR017737">
    <property type="entry name" value="TssE1-like"/>
</dbReference>
<organism evidence="2 4">
    <name type="scientific">Oceanimonas baumannii</name>
    <dbReference type="NCBI Taxonomy" id="129578"/>
    <lineage>
        <taxon>Bacteria</taxon>
        <taxon>Pseudomonadati</taxon>
        <taxon>Pseudomonadota</taxon>
        <taxon>Gammaproteobacteria</taxon>
        <taxon>Aeromonadales</taxon>
        <taxon>Aeromonadaceae</taxon>
        <taxon>Oceanimonas</taxon>
    </lineage>
</organism>
<dbReference type="EMBL" id="SODO01000022">
    <property type="protein sequence ID" value="TDW54028.1"/>
    <property type="molecule type" value="Genomic_DNA"/>
</dbReference>
<dbReference type="RefSeq" id="WP_094279773.1">
    <property type="nucleotide sequence ID" value="NZ_NQJF01000021.1"/>
</dbReference>
<evidence type="ECO:0000313" key="5">
    <source>
        <dbReference type="Proteomes" id="UP000295058"/>
    </source>
</evidence>
<accession>A0A235CBB9</accession>
<evidence type="ECO:0000259" key="1">
    <source>
        <dbReference type="Pfam" id="PF04965"/>
    </source>
</evidence>
<comment type="caution">
    <text evidence="2">The sequence shown here is derived from an EMBL/GenBank/DDBJ whole genome shotgun (WGS) entry which is preliminary data.</text>
</comment>
<dbReference type="EMBL" id="NQJF01000021">
    <property type="protein sequence ID" value="OYD21095.1"/>
    <property type="molecule type" value="Genomic_DNA"/>
</dbReference>
<dbReference type="SUPFAM" id="SSF160719">
    <property type="entry name" value="gpW/gp25-like"/>
    <property type="match status" value="1"/>
</dbReference>
<proteinExistence type="predicted"/>
<feature type="domain" description="IraD/Gp25-like" evidence="1">
    <location>
        <begin position="26"/>
        <end position="113"/>
    </location>
</feature>
<evidence type="ECO:0000313" key="3">
    <source>
        <dbReference type="EMBL" id="TDW54028.1"/>
    </source>
</evidence>
<dbReference type="Proteomes" id="UP000295058">
    <property type="component" value="Unassembled WGS sequence"/>
</dbReference>
<protein>
    <submittedName>
        <fullName evidence="3">Type VI secretion system protein</fullName>
    </submittedName>
</protein>
<gene>
    <name evidence="2" type="ORF">B6S09_17490</name>
    <name evidence="3" type="ORF">LY04_03523</name>
</gene>